<protein>
    <submittedName>
        <fullName evidence="3">Uncharacterized protein</fullName>
    </submittedName>
</protein>
<name>A0A915KN55_ROMCU</name>
<evidence type="ECO:0000313" key="2">
    <source>
        <dbReference type="Proteomes" id="UP000887565"/>
    </source>
</evidence>
<proteinExistence type="predicted"/>
<reference evidence="3" key="1">
    <citation type="submission" date="2022-11" db="UniProtKB">
        <authorList>
            <consortium name="WormBaseParasite"/>
        </authorList>
    </citation>
    <scope>IDENTIFICATION</scope>
</reference>
<keyword evidence="2" id="KW-1185">Reference proteome</keyword>
<evidence type="ECO:0000256" key="1">
    <source>
        <dbReference type="SAM" id="SignalP"/>
    </source>
</evidence>
<accession>A0A915KN55</accession>
<dbReference type="AlphaFoldDB" id="A0A915KN55"/>
<feature type="chain" id="PRO_5037977579" evidence="1">
    <location>
        <begin position="18"/>
        <end position="109"/>
    </location>
</feature>
<organism evidence="2 3">
    <name type="scientific">Romanomermis culicivorax</name>
    <name type="common">Nematode worm</name>
    <dbReference type="NCBI Taxonomy" id="13658"/>
    <lineage>
        <taxon>Eukaryota</taxon>
        <taxon>Metazoa</taxon>
        <taxon>Ecdysozoa</taxon>
        <taxon>Nematoda</taxon>
        <taxon>Enoplea</taxon>
        <taxon>Dorylaimia</taxon>
        <taxon>Mermithida</taxon>
        <taxon>Mermithoidea</taxon>
        <taxon>Mermithidae</taxon>
        <taxon>Romanomermis</taxon>
    </lineage>
</organism>
<evidence type="ECO:0000313" key="3">
    <source>
        <dbReference type="WBParaSite" id="nRc.2.0.1.t39197-RA"/>
    </source>
</evidence>
<feature type="signal peptide" evidence="1">
    <location>
        <begin position="1"/>
        <end position="17"/>
    </location>
</feature>
<dbReference type="WBParaSite" id="nRc.2.0.1.t39197-RA">
    <property type="protein sequence ID" value="nRc.2.0.1.t39197-RA"/>
    <property type="gene ID" value="nRc.2.0.1.g39197"/>
</dbReference>
<sequence length="109" mass="11780">MVFVGLIFTKFEVEVAAVATLNVTPPSNFMEDQGPPVMRQLFLPFGASCASAHLGGFHDALTNVGSCGQVRNGPLNQNMQNSETQCSDPQYSEVSEQIPKIAIFEKSCL</sequence>
<dbReference type="Proteomes" id="UP000887565">
    <property type="component" value="Unplaced"/>
</dbReference>
<keyword evidence="1" id="KW-0732">Signal</keyword>